<evidence type="ECO:0000313" key="9">
    <source>
        <dbReference type="EMBL" id="MFC6331355.1"/>
    </source>
</evidence>
<evidence type="ECO:0000256" key="7">
    <source>
        <dbReference type="RuleBase" id="RU362124"/>
    </source>
</evidence>
<dbReference type="PROSITE" id="PS00716">
    <property type="entry name" value="SIGMA70_2"/>
    <property type="match status" value="1"/>
</dbReference>
<dbReference type="PANTHER" id="PTHR30376">
    <property type="entry name" value="SIGMA FACTOR RPOH HEAT SHOCK RELATED"/>
    <property type="match status" value="1"/>
</dbReference>
<keyword evidence="3 7" id="KW-0805">Transcription regulation</keyword>
<dbReference type="NCBIfam" id="TIGR02937">
    <property type="entry name" value="sigma70-ECF"/>
    <property type="match status" value="1"/>
</dbReference>
<dbReference type="NCBIfam" id="NF006158">
    <property type="entry name" value="PRK08301.1"/>
    <property type="match status" value="1"/>
</dbReference>
<proteinExistence type="inferred from homology"/>
<evidence type="ECO:0000313" key="10">
    <source>
        <dbReference type="Proteomes" id="UP001596233"/>
    </source>
</evidence>
<keyword evidence="6 7" id="KW-0804">Transcription</keyword>
<dbReference type="NCBIfam" id="NF004471">
    <property type="entry name" value="PRK05803.1"/>
    <property type="match status" value="1"/>
</dbReference>
<evidence type="ECO:0000256" key="2">
    <source>
        <dbReference type="ARBA" id="ARBA00022969"/>
    </source>
</evidence>
<keyword evidence="5 7" id="KW-0238">DNA-binding</keyword>
<evidence type="ECO:0000256" key="6">
    <source>
        <dbReference type="ARBA" id="ARBA00023163"/>
    </source>
</evidence>
<keyword evidence="10" id="KW-1185">Reference proteome</keyword>
<dbReference type="InterPro" id="IPR050813">
    <property type="entry name" value="Sigma-70_Factor"/>
</dbReference>
<dbReference type="PIRSF" id="PIRSF000770">
    <property type="entry name" value="RNA_pol_sigma-SigE/K"/>
    <property type="match status" value="1"/>
</dbReference>
<reference evidence="10" key="1">
    <citation type="journal article" date="2019" name="Int. J. Syst. Evol. Microbiol.">
        <title>The Global Catalogue of Microorganisms (GCM) 10K type strain sequencing project: providing services to taxonomists for standard genome sequencing and annotation.</title>
        <authorList>
            <consortium name="The Broad Institute Genomics Platform"/>
            <consortium name="The Broad Institute Genome Sequencing Center for Infectious Disease"/>
            <person name="Wu L."/>
            <person name="Ma J."/>
        </authorList>
    </citation>
    <scope>NUCLEOTIDE SEQUENCE [LARGE SCALE GENOMIC DNA]</scope>
    <source>
        <strain evidence="10">PCU 280</strain>
    </source>
</reference>
<accession>A0ABW1V216</accession>
<dbReference type="CDD" id="cd06171">
    <property type="entry name" value="Sigma70_r4"/>
    <property type="match status" value="1"/>
</dbReference>
<evidence type="ECO:0000256" key="1">
    <source>
        <dbReference type="ARBA" id="ARBA00007788"/>
    </source>
</evidence>
<dbReference type="InterPro" id="IPR014284">
    <property type="entry name" value="RNA_pol_sigma-70_dom"/>
</dbReference>
<dbReference type="InterPro" id="IPR007630">
    <property type="entry name" value="RNA_pol_sigma70_r4"/>
</dbReference>
<dbReference type="InterPro" id="IPR013324">
    <property type="entry name" value="RNA_pol_sigma_r3/r4-like"/>
</dbReference>
<dbReference type="InterPro" id="IPR007627">
    <property type="entry name" value="RNA_pol_sigma70_r2"/>
</dbReference>
<evidence type="ECO:0000259" key="8">
    <source>
        <dbReference type="PROSITE" id="PS50943"/>
    </source>
</evidence>
<dbReference type="Pfam" id="PF04545">
    <property type="entry name" value="Sigma70_r4"/>
    <property type="match status" value="1"/>
</dbReference>
<dbReference type="InterPro" id="IPR014200">
    <property type="entry name" value="RNA_pol_sigma-E"/>
</dbReference>
<dbReference type="InterPro" id="IPR013325">
    <property type="entry name" value="RNA_pol_sigma_r2"/>
</dbReference>
<dbReference type="PROSITE" id="PS50943">
    <property type="entry name" value="HTH_CROC1"/>
    <property type="match status" value="1"/>
</dbReference>
<comment type="caution">
    <text evidence="9">The sequence shown here is derived from an EMBL/GenBank/DDBJ whole genome shotgun (WGS) entry which is preliminary data.</text>
</comment>
<dbReference type="PANTHER" id="PTHR30376:SF3">
    <property type="entry name" value="RNA POLYMERASE SIGMA FACTOR RPOH"/>
    <property type="match status" value="1"/>
</dbReference>
<dbReference type="EMBL" id="JBHSTE010000001">
    <property type="protein sequence ID" value="MFC6331355.1"/>
    <property type="molecule type" value="Genomic_DNA"/>
</dbReference>
<dbReference type="InterPro" id="IPR000943">
    <property type="entry name" value="RNA_pol_sigma70"/>
</dbReference>
<keyword evidence="4 7" id="KW-0731">Sigma factor</keyword>
<dbReference type="InterPro" id="IPR036388">
    <property type="entry name" value="WH-like_DNA-bd_sf"/>
</dbReference>
<comment type="function">
    <text evidence="7">Sigma factors are initiation factors that promote the attachment of RNA polymerase to specific initiation sites and are then released.</text>
</comment>
<dbReference type="RefSeq" id="WP_379230509.1">
    <property type="nucleotide sequence ID" value="NZ_JBHSTE010000001.1"/>
</dbReference>
<dbReference type="Proteomes" id="UP001596233">
    <property type="component" value="Unassembled WGS sequence"/>
</dbReference>
<dbReference type="SUPFAM" id="SSF88659">
    <property type="entry name" value="Sigma3 and sigma4 domains of RNA polymerase sigma factors"/>
    <property type="match status" value="1"/>
</dbReference>
<organism evidence="9 10">
    <name type="scientific">Paenibacillus septentrionalis</name>
    <dbReference type="NCBI Taxonomy" id="429342"/>
    <lineage>
        <taxon>Bacteria</taxon>
        <taxon>Bacillati</taxon>
        <taxon>Bacillota</taxon>
        <taxon>Bacilli</taxon>
        <taxon>Bacillales</taxon>
        <taxon>Paenibacillaceae</taxon>
        <taxon>Paenibacillus</taxon>
    </lineage>
</organism>
<comment type="similarity">
    <text evidence="1 7">Belongs to the sigma-70 factor family.</text>
</comment>
<evidence type="ECO:0000256" key="5">
    <source>
        <dbReference type="ARBA" id="ARBA00023125"/>
    </source>
</evidence>
<name>A0ABW1V216_9BACL</name>
<protein>
    <recommendedName>
        <fullName evidence="7">RNA polymerase sigma factor</fullName>
    </recommendedName>
</protein>
<dbReference type="Gene3D" id="1.10.10.10">
    <property type="entry name" value="Winged helix-like DNA-binding domain superfamily/Winged helix DNA-binding domain"/>
    <property type="match status" value="1"/>
</dbReference>
<dbReference type="PRINTS" id="PR00046">
    <property type="entry name" value="SIGMA70FCT"/>
</dbReference>
<evidence type="ECO:0000256" key="3">
    <source>
        <dbReference type="ARBA" id="ARBA00023015"/>
    </source>
</evidence>
<gene>
    <name evidence="9" type="primary">sigE</name>
    <name evidence="9" type="ORF">ACFP56_01880</name>
</gene>
<feature type="domain" description="HTH cro/C1-type" evidence="8">
    <location>
        <begin position="206"/>
        <end position="226"/>
    </location>
</feature>
<dbReference type="PROSITE" id="PS00715">
    <property type="entry name" value="SIGMA70_1"/>
    <property type="match status" value="1"/>
</dbReference>
<keyword evidence="2" id="KW-0749">Sporulation</keyword>
<dbReference type="InterPro" id="IPR001387">
    <property type="entry name" value="Cro/C1-type_HTH"/>
</dbReference>
<dbReference type="Pfam" id="PF04542">
    <property type="entry name" value="Sigma70_r2"/>
    <property type="match status" value="1"/>
</dbReference>
<dbReference type="Gene3D" id="1.20.120.1810">
    <property type="match status" value="1"/>
</dbReference>
<dbReference type="SUPFAM" id="SSF88946">
    <property type="entry name" value="Sigma2 domain of RNA polymerase sigma factors"/>
    <property type="match status" value="1"/>
</dbReference>
<evidence type="ECO:0000256" key="4">
    <source>
        <dbReference type="ARBA" id="ARBA00023082"/>
    </source>
</evidence>
<dbReference type="NCBIfam" id="TIGR02835">
    <property type="entry name" value="spore_sigmaE"/>
    <property type="match status" value="1"/>
</dbReference>
<sequence length="240" mass="28020">MLVKYKLRMQLTYYKILFKLGLKSETIYYIGGSEALPPPLTREEEEYLLQRLPSGDEAVRSMLIERNLRLVVYIARKFENTGINIEDLVSIGAIGLIKAVNTFDPEKKIKLATYASRCIENEILMHLRRNNKTRTEVSFDEPLNIDWDGNELLLSDVLGTENDTIYRNIEEQVDRKLLQKALEKLSERERVIMELRFGLADGEEKTQKDVADMLGISQSYISRLEKRIIKRLRKEFNKML</sequence>